<reference evidence="2" key="1">
    <citation type="submission" date="2019-08" db="EMBL/GenBank/DDBJ databases">
        <authorList>
            <person name="Kucharzyk K."/>
            <person name="Murdoch R.W."/>
            <person name="Higgins S."/>
            <person name="Loffler F."/>
        </authorList>
    </citation>
    <scope>NUCLEOTIDE SEQUENCE</scope>
</reference>
<dbReference type="AlphaFoldDB" id="A0A645A747"/>
<protein>
    <submittedName>
        <fullName evidence="2">Uncharacterized protein</fullName>
    </submittedName>
</protein>
<accession>A0A645A747</accession>
<proteinExistence type="predicted"/>
<feature type="compositionally biased region" description="Basic and acidic residues" evidence="1">
    <location>
        <begin position="38"/>
        <end position="47"/>
    </location>
</feature>
<dbReference type="EMBL" id="VSSQ01012234">
    <property type="protein sequence ID" value="MPM48746.1"/>
    <property type="molecule type" value="Genomic_DNA"/>
</dbReference>
<evidence type="ECO:0000256" key="1">
    <source>
        <dbReference type="SAM" id="MobiDB-lite"/>
    </source>
</evidence>
<comment type="caution">
    <text evidence="2">The sequence shown here is derived from an EMBL/GenBank/DDBJ whole genome shotgun (WGS) entry which is preliminary data.</text>
</comment>
<gene>
    <name evidence="2" type="ORF">SDC9_95473</name>
</gene>
<sequence length="70" mass="7866">MVRNPNLRSKRVKRVPLSEEMDGLGNRRRRGFGQTGKAEGKPSRETRESILKAGACSSCKVNAFKMDLMQ</sequence>
<feature type="region of interest" description="Disordered" evidence="1">
    <location>
        <begin position="1"/>
        <end position="47"/>
    </location>
</feature>
<organism evidence="2">
    <name type="scientific">bioreactor metagenome</name>
    <dbReference type="NCBI Taxonomy" id="1076179"/>
    <lineage>
        <taxon>unclassified sequences</taxon>
        <taxon>metagenomes</taxon>
        <taxon>ecological metagenomes</taxon>
    </lineage>
</organism>
<evidence type="ECO:0000313" key="2">
    <source>
        <dbReference type="EMBL" id="MPM48746.1"/>
    </source>
</evidence>
<name>A0A645A747_9ZZZZ</name>